<keyword evidence="4" id="KW-0804">Transcription</keyword>
<evidence type="ECO:0000256" key="3">
    <source>
        <dbReference type="ARBA" id="ARBA00023082"/>
    </source>
</evidence>
<dbReference type="PANTHER" id="PTHR43133">
    <property type="entry name" value="RNA POLYMERASE ECF-TYPE SIGMA FACTO"/>
    <property type="match status" value="1"/>
</dbReference>
<dbReference type="Pfam" id="PF08281">
    <property type="entry name" value="Sigma70_r4_2"/>
    <property type="match status" value="1"/>
</dbReference>
<proteinExistence type="inferred from homology"/>
<dbReference type="SUPFAM" id="SSF88659">
    <property type="entry name" value="Sigma3 and sigma4 domains of RNA polymerase sigma factors"/>
    <property type="match status" value="1"/>
</dbReference>
<accession>A0ABS7P8W3</accession>
<dbReference type="InterPro" id="IPR013325">
    <property type="entry name" value="RNA_pol_sigma_r2"/>
</dbReference>
<dbReference type="EMBL" id="JAHWXP010000001">
    <property type="protein sequence ID" value="MBY8335426.1"/>
    <property type="molecule type" value="Genomic_DNA"/>
</dbReference>
<evidence type="ECO:0000256" key="4">
    <source>
        <dbReference type="ARBA" id="ARBA00023163"/>
    </source>
</evidence>
<dbReference type="PANTHER" id="PTHR43133:SF63">
    <property type="entry name" value="RNA POLYMERASE SIGMA FACTOR FECI-RELATED"/>
    <property type="match status" value="1"/>
</dbReference>
<dbReference type="InterPro" id="IPR014284">
    <property type="entry name" value="RNA_pol_sigma-70_dom"/>
</dbReference>
<dbReference type="Gene3D" id="1.10.1740.10">
    <property type="match status" value="1"/>
</dbReference>
<name>A0ABS7P8W3_9SPHN</name>
<reference evidence="6 7" key="1">
    <citation type="submission" date="2021-07" db="EMBL/GenBank/DDBJ databases">
        <title>Alteriqipengyuania abyssalis NZ-12B nov, sp.nov isolated from deep sea sponge in pacific ocean.</title>
        <authorList>
            <person name="Tareen S."/>
            <person name="Wink J."/>
        </authorList>
    </citation>
    <scope>NUCLEOTIDE SEQUENCE [LARGE SCALE GENOMIC DNA]</scope>
    <source>
        <strain evidence="6 7">NZ-12B</strain>
    </source>
</reference>
<evidence type="ECO:0000256" key="1">
    <source>
        <dbReference type="ARBA" id="ARBA00010641"/>
    </source>
</evidence>
<evidence type="ECO:0000259" key="5">
    <source>
        <dbReference type="Pfam" id="PF08281"/>
    </source>
</evidence>
<sequence length="190" mass="21697">MVDDTQLQIWFCEEVLPLEPSLTRYLRKNWRTEDDVTDLRQDVYEAALNGARRGLPDRTQGYLFTIARNILINRAKRDRIVSFEQVADLESAANVHIDIEGSERHLAARDALRRAQAGMEDLPPRCREVVRLRKVEGMSRLEAAEAMGVGLDTIDRQLRLGIRAMADAMLGGSGRIQREKPQRARRSKSQ</sequence>
<evidence type="ECO:0000313" key="7">
    <source>
        <dbReference type="Proteomes" id="UP000759298"/>
    </source>
</evidence>
<gene>
    <name evidence="6" type="ORF">KYN89_00030</name>
</gene>
<protein>
    <submittedName>
        <fullName evidence="6">RNA polymerase sigma factor</fullName>
    </submittedName>
</protein>
<dbReference type="InterPro" id="IPR036388">
    <property type="entry name" value="WH-like_DNA-bd_sf"/>
</dbReference>
<dbReference type="SUPFAM" id="SSF88946">
    <property type="entry name" value="Sigma2 domain of RNA polymerase sigma factors"/>
    <property type="match status" value="1"/>
</dbReference>
<dbReference type="InterPro" id="IPR039425">
    <property type="entry name" value="RNA_pol_sigma-70-like"/>
</dbReference>
<keyword evidence="7" id="KW-1185">Reference proteome</keyword>
<comment type="caution">
    <text evidence="6">The sequence shown here is derived from an EMBL/GenBank/DDBJ whole genome shotgun (WGS) entry which is preliminary data.</text>
</comment>
<dbReference type="Proteomes" id="UP000759298">
    <property type="component" value="Unassembled WGS sequence"/>
</dbReference>
<dbReference type="InterPro" id="IPR013249">
    <property type="entry name" value="RNA_pol_sigma70_r4_t2"/>
</dbReference>
<keyword evidence="3" id="KW-0731">Sigma factor</keyword>
<dbReference type="Gene3D" id="1.10.10.10">
    <property type="entry name" value="Winged helix-like DNA-binding domain superfamily/Winged helix DNA-binding domain"/>
    <property type="match status" value="1"/>
</dbReference>
<evidence type="ECO:0000313" key="6">
    <source>
        <dbReference type="EMBL" id="MBY8335426.1"/>
    </source>
</evidence>
<dbReference type="InterPro" id="IPR013324">
    <property type="entry name" value="RNA_pol_sigma_r3/r4-like"/>
</dbReference>
<organism evidence="6 7">
    <name type="scientific">Alteriqipengyuania abyssalis</name>
    <dbReference type="NCBI Taxonomy" id="2860200"/>
    <lineage>
        <taxon>Bacteria</taxon>
        <taxon>Pseudomonadati</taxon>
        <taxon>Pseudomonadota</taxon>
        <taxon>Alphaproteobacteria</taxon>
        <taxon>Sphingomonadales</taxon>
        <taxon>Erythrobacteraceae</taxon>
        <taxon>Alteriqipengyuania</taxon>
    </lineage>
</organism>
<dbReference type="NCBIfam" id="TIGR02937">
    <property type="entry name" value="sigma70-ECF"/>
    <property type="match status" value="1"/>
</dbReference>
<comment type="similarity">
    <text evidence="1">Belongs to the sigma-70 factor family. ECF subfamily.</text>
</comment>
<feature type="domain" description="RNA polymerase sigma factor 70 region 4 type 2" evidence="5">
    <location>
        <begin position="116"/>
        <end position="165"/>
    </location>
</feature>
<keyword evidence="2" id="KW-0805">Transcription regulation</keyword>
<evidence type="ECO:0000256" key="2">
    <source>
        <dbReference type="ARBA" id="ARBA00023015"/>
    </source>
</evidence>